<keyword evidence="2" id="KW-1133">Transmembrane helix</keyword>
<dbReference type="KEGG" id="maic:MAIC_36960"/>
<evidence type="ECO:0000313" key="5">
    <source>
        <dbReference type="Proteomes" id="UP000467327"/>
    </source>
</evidence>
<dbReference type="EMBL" id="AP022561">
    <property type="protein sequence ID" value="BBX08893.1"/>
    <property type="molecule type" value="Genomic_DNA"/>
</dbReference>
<keyword evidence="5" id="KW-1185">Reference proteome</keyword>
<evidence type="ECO:0000256" key="2">
    <source>
        <dbReference type="SAM" id="Phobius"/>
    </source>
</evidence>
<protein>
    <submittedName>
        <fullName evidence="4">Uncharacterized protein</fullName>
    </submittedName>
</protein>
<dbReference type="AlphaFoldDB" id="A0AAD1HNR6"/>
<evidence type="ECO:0000256" key="3">
    <source>
        <dbReference type="SAM" id="SignalP"/>
    </source>
</evidence>
<feature type="region of interest" description="Disordered" evidence="1">
    <location>
        <begin position="28"/>
        <end position="60"/>
    </location>
</feature>
<proteinExistence type="predicted"/>
<keyword evidence="2" id="KW-0812">Transmembrane</keyword>
<dbReference type="RefSeq" id="WP_115320808.1">
    <property type="nucleotide sequence ID" value="NZ_AP022561.1"/>
</dbReference>
<feature type="transmembrane region" description="Helical" evidence="2">
    <location>
        <begin position="161"/>
        <end position="183"/>
    </location>
</feature>
<feature type="chain" id="PRO_5042139362" evidence="3">
    <location>
        <begin position="31"/>
        <end position="192"/>
    </location>
</feature>
<feature type="compositionally biased region" description="Polar residues" evidence="1">
    <location>
        <begin position="39"/>
        <end position="48"/>
    </location>
</feature>
<evidence type="ECO:0000313" key="4">
    <source>
        <dbReference type="EMBL" id="BBX08893.1"/>
    </source>
</evidence>
<feature type="compositionally biased region" description="Low complexity" evidence="1">
    <location>
        <begin position="28"/>
        <end position="38"/>
    </location>
</feature>
<evidence type="ECO:0000256" key="1">
    <source>
        <dbReference type="SAM" id="MobiDB-lite"/>
    </source>
</evidence>
<keyword evidence="3" id="KW-0732">Signal</keyword>
<name>A0AAD1HNR6_9MYCO</name>
<dbReference type="Proteomes" id="UP000467327">
    <property type="component" value="Chromosome"/>
</dbReference>
<gene>
    <name evidence="4" type="ORF">MAIC_36960</name>
</gene>
<accession>A0AAD1HNR6</accession>
<feature type="signal peptide" evidence="3">
    <location>
        <begin position="1"/>
        <end position="30"/>
    </location>
</feature>
<sequence>MVGYSAWLGVGALTIGIGAAALAGSGAANADAGTGSSARHNVSASHSTRPAAHNSPRPKTSATLLAASAVTGVADPKPKPVTAAVNRHTTTSSAPPTTHTTAVPNITDLLGRIVMLGSDIQHFNVVRAVHNAEHAVTGAIRSGFNTVAGAIETVAGGIGSAVIAVVFIVALPVEIPLAFYLFVRLVNSPLWF</sequence>
<organism evidence="4 5">
    <name type="scientific">Mycolicibacterium aichiense</name>
    <dbReference type="NCBI Taxonomy" id="1799"/>
    <lineage>
        <taxon>Bacteria</taxon>
        <taxon>Bacillati</taxon>
        <taxon>Actinomycetota</taxon>
        <taxon>Actinomycetes</taxon>
        <taxon>Mycobacteriales</taxon>
        <taxon>Mycobacteriaceae</taxon>
        <taxon>Mycolicibacterium</taxon>
    </lineage>
</organism>
<keyword evidence="2" id="KW-0472">Membrane</keyword>
<reference evidence="4 5" key="1">
    <citation type="journal article" date="2019" name="Emerg. Microbes Infect.">
        <title>Comprehensive subspecies identification of 175 nontuberculous mycobacteria species based on 7547 genomic profiles.</title>
        <authorList>
            <person name="Matsumoto Y."/>
            <person name="Kinjo T."/>
            <person name="Motooka D."/>
            <person name="Nabeya D."/>
            <person name="Jung N."/>
            <person name="Uechi K."/>
            <person name="Horii T."/>
            <person name="Iida T."/>
            <person name="Fujita J."/>
            <person name="Nakamura S."/>
        </authorList>
    </citation>
    <scope>NUCLEOTIDE SEQUENCE [LARGE SCALE GENOMIC DNA]</scope>
    <source>
        <strain evidence="4 5">JCM 6376</strain>
    </source>
</reference>